<dbReference type="Proteomes" id="UP000091857">
    <property type="component" value="Chromosome 9"/>
</dbReference>
<dbReference type="Pfam" id="PF13513">
    <property type="entry name" value="HEAT_EZ"/>
    <property type="match status" value="1"/>
</dbReference>
<dbReference type="OrthoDB" id="10263328at2759"/>
<reference evidence="11" key="1">
    <citation type="journal article" date="2016" name="Nat. Biotechnol.">
        <title>Sequencing wild and cultivated cassava and related species reveals extensive interspecific hybridization and genetic diversity.</title>
        <authorList>
            <person name="Bredeson J.V."/>
            <person name="Lyons J.B."/>
            <person name="Prochnik S.E."/>
            <person name="Wu G.A."/>
            <person name="Ha C.M."/>
            <person name="Edsinger-Gonzales E."/>
            <person name="Grimwood J."/>
            <person name="Schmutz J."/>
            <person name="Rabbi I.Y."/>
            <person name="Egesi C."/>
            <person name="Nauluvula P."/>
            <person name="Lebot V."/>
            <person name="Ndunguru J."/>
            <person name="Mkamilo G."/>
            <person name="Bart R.S."/>
            <person name="Setter T.L."/>
            <person name="Gleadow R.M."/>
            <person name="Kulakow P."/>
            <person name="Ferguson M.E."/>
            <person name="Rounsley S."/>
            <person name="Rokhsar D.S."/>
        </authorList>
    </citation>
    <scope>NUCLEOTIDE SEQUENCE [LARGE SCALE GENOMIC DNA]</scope>
    <source>
        <strain evidence="11">cv. AM560-2</strain>
    </source>
</reference>
<dbReference type="InterPro" id="IPR057672">
    <property type="entry name" value="TPR_IPO4/5"/>
</dbReference>
<keyword evidence="4" id="KW-0813">Transport</keyword>
<dbReference type="GO" id="GO:0006606">
    <property type="term" value="P:protein import into nucleus"/>
    <property type="evidence" value="ECO:0000318"/>
    <property type="project" value="GO_Central"/>
</dbReference>
<sequence length="872" mass="96667">MALEITSILLSAQSLDAKFRNEGEVNLRQFQEQNLPLFLFSLSVELANDDKPNESRRLAGILLKNSLDAKDATRKEHLVQQWMMIETSIKSQIKDLLLRTLGSSVQEARNTSAQVIAKVASIEIPRKQWPDLIGLLLNNMTQQDRPAALKQATLETLGYVCEGISNQDLVQDEVNSVLTAVVQGMTLVQHGPEVRLAATRALYNALDFAQTNFENEMERNYIMKVVCETALSKEAEIRQGAFECLVSIASTYYEVLEPYMQTLFQLTSNAVKGDEETVSLQAIEFWSSICDEEIERQEYNRLESGDSEPVHSHFIKKALPSLVPMLLETLLKQDEDQGQDDSIWNISMAGGTCLGLIARTVGDEIVPLVMPFVEANIVKPDWHCREAATYAFGSILEGPSVDILIPLVNAGLDFLLNAMRDENKHVKDTTGWTLSRVFELLHSPANGFSVISSENLHRIVAVLLESINDAPHVAEKVCGAIYYLAQGCEGARSSSSLLTPCLPGIISQLLKTAERTDGGDSKLRSSAYETLNEVIRSSNIVETSHIIAELLPVIMNKLGQTLNVQIVSSDDRENQGDLQASLCGVLQVIIQKLGSTDETKTIILQAADPIMILFLRVLACRNSTAHEEAMLAIGALAYASGSEFGKYMPELYKYLEMALQNFEEYQVCAITIGVLGDICRAMDDKILPYCDGIMSHLIRDLQSAELHRSVKPSIFSCFGDIALAIGEQFVKYIEPAITMMQSAAQICAQMNTSDEEFIDYGNQLKCSICEAYSGILQGFKNFKTEVMLPHAGHLLQFIELLFRESQRDESVTRAAVALMGDVADALGSNTKLLFRDNTFYVDFLGECLQSNDQQLKETANWTQGIIARIMVS</sequence>
<evidence type="ECO:0000256" key="8">
    <source>
        <dbReference type="ARBA" id="ARBA00023242"/>
    </source>
</evidence>
<comment type="similarity">
    <text evidence="3">Belongs to the importin beta family. Importin beta-1 subfamily.</text>
</comment>
<gene>
    <name evidence="10" type="ORF">MANES_09G109600v8</name>
</gene>
<dbReference type="InterPro" id="IPR040122">
    <property type="entry name" value="Importin_beta"/>
</dbReference>
<dbReference type="GO" id="GO:0008139">
    <property type="term" value="F:nuclear localization sequence binding"/>
    <property type="evidence" value="ECO:0000318"/>
    <property type="project" value="GO_Central"/>
</dbReference>
<keyword evidence="6" id="KW-0677">Repeat</keyword>
<keyword evidence="5" id="KW-0963">Cytoplasm</keyword>
<dbReference type="GO" id="GO:0031267">
    <property type="term" value="F:small GTPase binding"/>
    <property type="evidence" value="ECO:0007669"/>
    <property type="project" value="InterPro"/>
</dbReference>
<evidence type="ECO:0000256" key="4">
    <source>
        <dbReference type="ARBA" id="ARBA00022448"/>
    </source>
</evidence>
<dbReference type="InterPro" id="IPR016024">
    <property type="entry name" value="ARM-type_fold"/>
</dbReference>
<comment type="caution">
    <text evidence="10">The sequence shown here is derived from an EMBL/GenBank/DDBJ whole genome shotgun (WGS) entry which is preliminary data.</text>
</comment>
<keyword evidence="8" id="KW-0539">Nucleus</keyword>
<evidence type="ECO:0000256" key="7">
    <source>
        <dbReference type="ARBA" id="ARBA00022927"/>
    </source>
</evidence>
<dbReference type="GO" id="GO:0061608">
    <property type="term" value="F:nuclear import signal receptor activity"/>
    <property type="evidence" value="ECO:0000318"/>
    <property type="project" value="GO_Central"/>
</dbReference>
<dbReference type="PANTHER" id="PTHR10527">
    <property type="entry name" value="IMPORTIN BETA"/>
    <property type="match status" value="1"/>
</dbReference>
<dbReference type="SUPFAM" id="SSF48371">
    <property type="entry name" value="ARM repeat"/>
    <property type="match status" value="1"/>
</dbReference>
<proteinExistence type="inferred from homology"/>
<dbReference type="Gramene" id="Manes.09G109600.2.v8.1">
    <property type="protein sequence ID" value="Manes.09G109600.2.v8.1.CDS"/>
    <property type="gene ID" value="Manes.09G109600.v8.1"/>
</dbReference>
<dbReference type="FunFam" id="1.25.10.10:FF:000027">
    <property type="entry name" value="Importin subunit beta-1"/>
    <property type="match status" value="1"/>
</dbReference>
<dbReference type="GO" id="GO:0005634">
    <property type="term" value="C:nucleus"/>
    <property type="evidence" value="ECO:0000318"/>
    <property type="project" value="GO_Central"/>
</dbReference>
<accession>A0A2C9VBZ7</accession>
<dbReference type="InterPro" id="IPR011989">
    <property type="entry name" value="ARM-like"/>
</dbReference>
<dbReference type="EMBL" id="CM004395">
    <property type="protein sequence ID" value="OAY41532.1"/>
    <property type="molecule type" value="Genomic_DNA"/>
</dbReference>
<evidence type="ECO:0000256" key="5">
    <source>
        <dbReference type="ARBA" id="ARBA00022490"/>
    </source>
</evidence>
<dbReference type="Pfam" id="PF25574">
    <property type="entry name" value="TPR_IMB1"/>
    <property type="match status" value="1"/>
</dbReference>
<evidence type="ECO:0000313" key="10">
    <source>
        <dbReference type="EMBL" id="OAY41532.1"/>
    </source>
</evidence>
<evidence type="ECO:0000256" key="3">
    <source>
        <dbReference type="ARBA" id="ARBA00010907"/>
    </source>
</evidence>
<dbReference type="Gene3D" id="1.25.10.10">
    <property type="entry name" value="Leucine-rich Repeat Variant"/>
    <property type="match status" value="1"/>
</dbReference>
<dbReference type="PROSITE" id="PS50166">
    <property type="entry name" value="IMPORTIN_B_NT"/>
    <property type="match status" value="1"/>
</dbReference>
<dbReference type="AlphaFoldDB" id="A0A2C9VBZ7"/>
<dbReference type="Pfam" id="PF25780">
    <property type="entry name" value="TPR_IPO5"/>
    <property type="match status" value="1"/>
</dbReference>
<dbReference type="InterPro" id="IPR058584">
    <property type="entry name" value="IMB1_TNPO1-like_TPR"/>
</dbReference>
<keyword evidence="7" id="KW-0653">Protein transport</keyword>
<feature type="domain" description="Importin N-terminal" evidence="9">
    <location>
        <begin position="23"/>
        <end position="103"/>
    </location>
</feature>
<evidence type="ECO:0000256" key="6">
    <source>
        <dbReference type="ARBA" id="ARBA00022737"/>
    </source>
</evidence>
<dbReference type="STRING" id="3983.A0A2C9VBZ7"/>
<name>A0A2C9VBZ7_MANES</name>
<evidence type="ECO:0000256" key="2">
    <source>
        <dbReference type="ARBA" id="ARBA00004496"/>
    </source>
</evidence>
<dbReference type="SMART" id="SM00913">
    <property type="entry name" value="IBN_N"/>
    <property type="match status" value="1"/>
</dbReference>
<dbReference type="Pfam" id="PF03810">
    <property type="entry name" value="IBN_N"/>
    <property type="match status" value="1"/>
</dbReference>
<dbReference type="InterPro" id="IPR001494">
    <property type="entry name" value="Importin-beta_N"/>
</dbReference>
<keyword evidence="11" id="KW-1185">Reference proteome</keyword>
<evidence type="ECO:0000259" key="9">
    <source>
        <dbReference type="PROSITE" id="PS50166"/>
    </source>
</evidence>
<protein>
    <recommendedName>
        <fullName evidence="9">Importin N-terminal domain-containing protein</fullName>
    </recommendedName>
</protein>
<organism evidence="10 11">
    <name type="scientific">Manihot esculenta</name>
    <name type="common">Cassava</name>
    <name type="synonym">Jatropha manihot</name>
    <dbReference type="NCBI Taxonomy" id="3983"/>
    <lineage>
        <taxon>Eukaryota</taxon>
        <taxon>Viridiplantae</taxon>
        <taxon>Streptophyta</taxon>
        <taxon>Embryophyta</taxon>
        <taxon>Tracheophyta</taxon>
        <taxon>Spermatophyta</taxon>
        <taxon>Magnoliopsida</taxon>
        <taxon>eudicotyledons</taxon>
        <taxon>Gunneridae</taxon>
        <taxon>Pentapetalae</taxon>
        <taxon>rosids</taxon>
        <taxon>fabids</taxon>
        <taxon>Malpighiales</taxon>
        <taxon>Euphorbiaceae</taxon>
        <taxon>Crotonoideae</taxon>
        <taxon>Manihoteae</taxon>
        <taxon>Manihot</taxon>
    </lineage>
</organism>
<comment type="subcellular location">
    <subcellularLocation>
        <location evidence="2">Cytoplasm</location>
    </subcellularLocation>
    <subcellularLocation>
        <location evidence="1">Nucleus</location>
    </subcellularLocation>
</comment>
<dbReference type="Gramene" id="Manes.09G109600.1.v8.1">
    <property type="protein sequence ID" value="Manes.09G109600.1.v8.1.CDS"/>
    <property type="gene ID" value="Manes.09G109600.v8.1"/>
</dbReference>
<dbReference type="OMA" id="ITCVNDQ"/>
<evidence type="ECO:0000256" key="1">
    <source>
        <dbReference type="ARBA" id="ARBA00004123"/>
    </source>
</evidence>
<evidence type="ECO:0000313" key="11">
    <source>
        <dbReference type="Proteomes" id="UP000091857"/>
    </source>
</evidence>
<dbReference type="GO" id="GO:0005737">
    <property type="term" value="C:cytoplasm"/>
    <property type="evidence" value="ECO:0000318"/>
    <property type="project" value="GO_Central"/>
</dbReference>